<dbReference type="RefSeq" id="WP_377912681.1">
    <property type="nucleotide sequence ID" value="NZ_JBHSKS010000003.1"/>
</dbReference>
<dbReference type="InterPro" id="IPR053148">
    <property type="entry name" value="PD-DEXK-like_domain"/>
</dbReference>
<dbReference type="PANTHER" id="PTHR30547">
    <property type="entry name" value="UNCHARACTERIZED PROTEIN YHCG-RELATED"/>
    <property type="match status" value="1"/>
</dbReference>
<dbReference type="Proteomes" id="UP001596163">
    <property type="component" value="Unassembled WGS sequence"/>
</dbReference>
<feature type="domain" description="YhcG PDDEXK nuclease" evidence="1">
    <location>
        <begin position="175"/>
        <end position="329"/>
    </location>
</feature>
<dbReference type="Pfam" id="PF17761">
    <property type="entry name" value="DUF1016_N"/>
    <property type="match status" value="1"/>
</dbReference>
<sequence length="335" mass="39163">MNGLRDNFDYIGLKNQIISALDFGRSKVSAAINQVLVKTYWEVGRHIVEYEQNGKDRAVYGDQLLDRLSRDLSLEFGKGFSRSNLFQIRAFYQKFQKIQTPSGQLSWSHYAEIIKADSELEISFYVKQCEKENWSVRELKRQMKSMLFHRLAISKDKESILDLAQKGAEIQTPKDLLKDPYVFEFLGIPQGSRVTEGELEQRLMDNLQHFLLELGKGFAFIGRQYKITLGNRHFFVDLVFYHRILKCFVLIDLKRGEIDHQDIGQMNLYLNYFRKEENVEGDNEPVGIILGAYKDQILVEYATENIANQLLVSKYQVYLPDKKELAHELERLINR</sequence>
<dbReference type="InterPro" id="IPR011856">
    <property type="entry name" value="tRNA_endonuc-like_dom_sf"/>
</dbReference>
<dbReference type="Gene3D" id="3.40.1350.10">
    <property type="match status" value="1"/>
</dbReference>
<evidence type="ECO:0000313" key="4">
    <source>
        <dbReference type="Proteomes" id="UP001596163"/>
    </source>
</evidence>
<protein>
    <submittedName>
        <fullName evidence="3">YhcG family protein</fullName>
    </submittedName>
</protein>
<dbReference type="InterPro" id="IPR041527">
    <property type="entry name" value="YhcG_N"/>
</dbReference>
<proteinExistence type="predicted"/>
<comment type="caution">
    <text evidence="3">The sequence shown here is derived from an EMBL/GenBank/DDBJ whole genome shotgun (WGS) entry which is preliminary data.</text>
</comment>
<dbReference type="EMBL" id="JBHSKS010000003">
    <property type="protein sequence ID" value="MFC5191022.1"/>
    <property type="molecule type" value="Genomic_DNA"/>
</dbReference>
<feature type="domain" description="YhcG N-terminal" evidence="2">
    <location>
        <begin position="18"/>
        <end position="150"/>
    </location>
</feature>
<dbReference type="InterPro" id="IPR009362">
    <property type="entry name" value="YhcG_C"/>
</dbReference>
<organism evidence="3 4">
    <name type="scientific">Algoriphagus aquatilis</name>
    <dbReference type="NCBI Taxonomy" id="490186"/>
    <lineage>
        <taxon>Bacteria</taxon>
        <taxon>Pseudomonadati</taxon>
        <taxon>Bacteroidota</taxon>
        <taxon>Cytophagia</taxon>
        <taxon>Cytophagales</taxon>
        <taxon>Cyclobacteriaceae</taxon>
        <taxon>Algoriphagus</taxon>
    </lineage>
</organism>
<keyword evidence="4" id="KW-1185">Reference proteome</keyword>
<evidence type="ECO:0000259" key="1">
    <source>
        <dbReference type="Pfam" id="PF06250"/>
    </source>
</evidence>
<reference evidence="4" key="1">
    <citation type="journal article" date="2019" name="Int. J. Syst. Evol. Microbiol.">
        <title>The Global Catalogue of Microorganisms (GCM) 10K type strain sequencing project: providing services to taxonomists for standard genome sequencing and annotation.</title>
        <authorList>
            <consortium name="The Broad Institute Genomics Platform"/>
            <consortium name="The Broad Institute Genome Sequencing Center for Infectious Disease"/>
            <person name="Wu L."/>
            <person name="Ma J."/>
        </authorList>
    </citation>
    <scope>NUCLEOTIDE SEQUENCE [LARGE SCALE GENOMIC DNA]</scope>
    <source>
        <strain evidence="4">CGMCC 1.7030</strain>
    </source>
</reference>
<name>A0ABW0BT50_9BACT</name>
<dbReference type="Pfam" id="PF06250">
    <property type="entry name" value="YhcG_C"/>
    <property type="match status" value="1"/>
</dbReference>
<evidence type="ECO:0000259" key="2">
    <source>
        <dbReference type="Pfam" id="PF17761"/>
    </source>
</evidence>
<dbReference type="PANTHER" id="PTHR30547:SF5">
    <property type="entry name" value="NUCLEASE YHCG-RELATED"/>
    <property type="match status" value="1"/>
</dbReference>
<evidence type="ECO:0000313" key="3">
    <source>
        <dbReference type="EMBL" id="MFC5191022.1"/>
    </source>
</evidence>
<gene>
    <name evidence="3" type="ORF">ACFPIK_04540</name>
</gene>
<accession>A0ABW0BT50</accession>